<dbReference type="RefSeq" id="WP_052218683.1">
    <property type="nucleotide sequence ID" value="NZ_LGTE01000022.1"/>
</dbReference>
<gene>
    <name evidence="1" type="ORF">Tfer_2655</name>
</gene>
<dbReference type="InterPro" id="IPR019271">
    <property type="entry name" value="DUF2284_metal-binding"/>
</dbReference>
<evidence type="ECO:0008006" key="3">
    <source>
        <dbReference type="Google" id="ProtNLM"/>
    </source>
</evidence>
<dbReference type="AlphaFoldDB" id="A0A0L6VZZ3"/>
<name>A0A0L6VZZ3_9FIRM</name>
<comment type="caution">
    <text evidence="1">The sequence shown here is derived from an EMBL/GenBank/DDBJ whole genome shotgun (WGS) entry which is preliminary data.</text>
</comment>
<accession>A0A0L6VZZ3</accession>
<organism evidence="1 2">
    <name type="scientific">Thermincola ferriacetica</name>
    <dbReference type="NCBI Taxonomy" id="281456"/>
    <lineage>
        <taxon>Bacteria</taxon>
        <taxon>Bacillati</taxon>
        <taxon>Bacillota</taxon>
        <taxon>Clostridia</taxon>
        <taxon>Eubacteriales</taxon>
        <taxon>Thermincolaceae</taxon>
        <taxon>Thermincola</taxon>
    </lineage>
</organism>
<dbReference type="Proteomes" id="UP000037175">
    <property type="component" value="Unassembled WGS sequence"/>
</dbReference>
<evidence type="ECO:0000313" key="1">
    <source>
        <dbReference type="EMBL" id="KNZ68776.1"/>
    </source>
</evidence>
<evidence type="ECO:0000313" key="2">
    <source>
        <dbReference type="Proteomes" id="UP000037175"/>
    </source>
</evidence>
<protein>
    <recommendedName>
        <fullName evidence="3">Metal-binding protein</fullName>
    </recommendedName>
</protein>
<dbReference type="EMBL" id="LGTE01000022">
    <property type="protein sequence ID" value="KNZ68776.1"/>
    <property type="molecule type" value="Genomic_DNA"/>
</dbReference>
<reference evidence="2" key="1">
    <citation type="submission" date="2015-07" db="EMBL/GenBank/DDBJ databases">
        <title>Complete Genome of Thermincola ferriacetica strain Z-0001T.</title>
        <authorList>
            <person name="Lusk B."/>
            <person name="Badalamenti J.P."/>
            <person name="Parameswaran P."/>
            <person name="Bond D.R."/>
            <person name="Torres C.I."/>
        </authorList>
    </citation>
    <scope>NUCLEOTIDE SEQUENCE [LARGE SCALE GENOMIC DNA]</scope>
    <source>
        <strain evidence="2">Z-0001</strain>
    </source>
</reference>
<keyword evidence="2" id="KW-1185">Reference proteome</keyword>
<proteinExistence type="predicted"/>
<sequence length="183" mass="20554">MESGNDLFNYLKDIANNCGGNLLELNIKHIKPKQSIRLKCQMPLCRHYGVCKVCPPFIPSVQEFTEALSDYSKAFLIVYRERISDIEEYRKDYAAELKLAEIVHNLEAAAFKRGEYQAIGLVVGGCKLCEKCAPPGESCRHPRKARPSPEGLGIDITKLAREAGVPIEWPPKEYVHLLGLLLI</sequence>
<dbReference type="Pfam" id="PF10050">
    <property type="entry name" value="DUF2284"/>
    <property type="match status" value="1"/>
</dbReference>